<organism evidence="1 2">
    <name type="scientific">Dysgonomonas macrotermitis</name>
    <dbReference type="NCBI Taxonomy" id="1346286"/>
    <lineage>
        <taxon>Bacteria</taxon>
        <taxon>Pseudomonadati</taxon>
        <taxon>Bacteroidota</taxon>
        <taxon>Bacteroidia</taxon>
        <taxon>Bacteroidales</taxon>
        <taxon>Dysgonomonadaceae</taxon>
        <taxon>Dysgonomonas</taxon>
    </lineage>
</organism>
<dbReference type="AlphaFoldDB" id="A0A1M4VV04"/>
<dbReference type="InterPro" id="IPR036322">
    <property type="entry name" value="WD40_repeat_dom_sf"/>
</dbReference>
<protein>
    <submittedName>
        <fullName evidence="1">Uncharacterized protein</fullName>
    </submittedName>
</protein>
<gene>
    <name evidence="1" type="ORF">SAMN05444362_10249</name>
</gene>
<reference evidence="2" key="1">
    <citation type="submission" date="2016-11" db="EMBL/GenBank/DDBJ databases">
        <authorList>
            <person name="Varghese N."/>
            <person name="Submissions S."/>
        </authorList>
    </citation>
    <scope>NUCLEOTIDE SEQUENCE [LARGE SCALE GENOMIC DNA]</scope>
    <source>
        <strain evidence="2">DSM 27370</strain>
    </source>
</reference>
<dbReference type="RefSeq" id="WP_062176839.1">
    <property type="nucleotide sequence ID" value="NZ_BBXL01000002.1"/>
</dbReference>
<sequence>MKAQSKTFILFIISFFIVFYSCEYVSDDVYNVDIKQKSDSIDININLANVNPNDTIIIYERTKLYYRVDSKGKNILKNVISIDSEFEYVEDYIVLYPKAYDNSVHKLTVDVELKSHTGSISDLLGYEKYVGKYEYYVKFIKLTEEFEVNLQGGFSEEGFLKLHWEKPILDNAYILKYTLSFLNDVKGEYDQIEIADPDITSFIDRSYFWGHRTYTLSVEYKNKDVNYINSETFYFIPKYKELEDPVFKYEIIDNETMRVYWDLTNYNCKYLLIDANGEQNQLAYNQKSIVIQRFRFPADANRFTFYMLPYDLPYEQYDKGIAIGVNLSYAEGQMTAPLALNMKKNEYYFYDHFGQLIVYNISNFSLKKRYTLPEINGYNKTAIASNETTSQIAIYKYTWPTPTSTYNIYIYSNNRYEEPFVLADKLIEDNLYLTDNYRLFFTELEFNSDLTELINKCYAYNSQNGDLIYSIELMGRESNISISRDGKYLSEVYKGHLKIYELRESSAQLIYNYTNDNYRYSLCQFSSVNPHELLLGGGDNFLVFDIPSLTQKVNVKGDFVAQDPVNGNMVILDKDYTENFIANIYDKDLSRIMGRLPLNKFDGSWYFLNNRLIYADFQTYYIDLTNYIK</sequence>
<dbReference type="PROSITE" id="PS51257">
    <property type="entry name" value="PROKAR_LIPOPROTEIN"/>
    <property type="match status" value="1"/>
</dbReference>
<evidence type="ECO:0000313" key="1">
    <source>
        <dbReference type="EMBL" id="SHE72789.1"/>
    </source>
</evidence>
<accession>A0A1M4VV04</accession>
<name>A0A1M4VV04_9BACT</name>
<evidence type="ECO:0000313" key="2">
    <source>
        <dbReference type="Proteomes" id="UP000184480"/>
    </source>
</evidence>
<keyword evidence="2" id="KW-1185">Reference proteome</keyword>
<dbReference type="Proteomes" id="UP000184480">
    <property type="component" value="Unassembled WGS sequence"/>
</dbReference>
<dbReference type="SUPFAM" id="SSF50978">
    <property type="entry name" value="WD40 repeat-like"/>
    <property type="match status" value="1"/>
</dbReference>
<dbReference type="OrthoDB" id="1099705at2"/>
<dbReference type="EMBL" id="FQUC01000002">
    <property type="protein sequence ID" value="SHE72789.1"/>
    <property type="molecule type" value="Genomic_DNA"/>
</dbReference>
<proteinExistence type="predicted"/>
<dbReference type="STRING" id="1346286.SAMN05444362_10249"/>